<protein>
    <recommendedName>
        <fullName evidence="1">G patch domain-containing protein</fullName>
    </recommendedName>
</protein>
<evidence type="ECO:0000313" key="2">
    <source>
        <dbReference type="EMBL" id="RID49795.1"/>
    </source>
</evidence>
<evidence type="ECO:0000313" key="3">
    <source>
        <dbReference type="Proteomes" id="UP000264353"/>
    </source>
</evidence>
<dbReference type="InterPro" id="IPR011666">
    <property type="entry name" value="DUF1604"/>
</dbReference>
<accession>A0A397Y8F2</accession>
<proteinExistence type="predicted"/>
<reference evidence="2 3" key="1">
    <citation type="submission" date="2018-06" db="EMBL/GenBank/DDBJ databases">
        <title>WGS assembly of Brassica rapa FPsc.</title>
        <authorList>
            <person name="Bowman J."/>
            <person name="Kohchi T."/>
            <person name="Yamato K."/>
            <person name="Jenkins J."/>
            <person name="Shu S."/>
            <person name="Ishizaki K."/>
            <person name="Yamaoka S."/>
            <person name="Nishihama R."/>
            <person name="Nakamura Y."/>
            <person name="Berger F."/>
            <person name="Adam C."/>
            <person name="Aki S."/>
            <person name="Althoff F."/>
            <person name="Araki T."/>
            <person name="Arteaga-Vazquez M."/>
            <person name="Balasubrmanian S."/>
            <person name="Bauer D."/>
            <person name="Boehm C."/>
            <person name="Briginshaw L."/>
            <person name="Caballero-Perez J."/>
            <person name="Catarino B."/>
            <person name="Chen F."/>
            <person name="Chiyoda S."/>
            <person name="Chovatia M."/>
            <person name="Davies K."/>
            <person name="Delmans M."/>
            <person name="Demura T."/>
            <person name="Dierschke T."/>
            <person name="Dolan L."/>
            <person name="Dorantes-Acosta A."/>
            <person name="Eklund D."/>
            <person name="Florent S."/>
            <person name="Flores-Sandoval E."/>
            <person name="Fujiyama A."/>
            <person name="Fukuzawa H."/>
            <person name="Galik B."/>
            <person name="Grimanelli D."/>
            <person name="Grimwood J."/>
            <person name="Grossniklaus U."/>
            <person name="Hamada T."/>
            <person name="Haseloff J."/>
            <person name="Hetherington A."/>
            <person name="Higo A."/>
            <person name="Hirakawa Y."/>
            <person name="Hundley H."/>
            <person name="Ikeda Y."/>
            <person name="Inoue K."/>
            <person name="Inoue S."/>
            <person name="Ishida S."/>
            <person name="Jia Q."/>
            <person name="Kakita M."/>
            <person name="Kanazawa T."/>
            <person name="Kawai Y."/>
            <person name="Kawashima T."/>
            <person name="Kennedy M."/>
            <person name="Kinose K."/>
            <person name="Kinoshita T."/>
            <person name="Kohara Y."/>
            <person name="Koide E."/>
            <person name="Komatsu K."/>
            <person name="Kopischke S."/>
            <person name="Kubo M."/>
            <person name="Kyozuka J."/>
            <person name="Lagercrantz U."/>
            <person name="Lin S."/>
            <person name="Lindquist E."/>
            <person name="Lipzen A."/>
            <person name="Lu C."/>
            <person name="Luna E."/>
            <person name="Martienssen R."/>
            <person name="Minamino N."/>
            <person name="Mizutani M."/>
            <person name="Mizutani M."/>
            <person name="Mochizuki N."/>
            <person name="Monte I."/>
            <person name="Mosher R."/>
            <person name="Nagasaki H."/>
            <person name="Nakagami H."/>
            <person name="Naramoto S."/>
            <person name="Nishitani K."/>
            <person name="Ohtani M."/>
            <person name="Okamoto T."/>
            <person name="Okumura M."/>
            <person name="Phillips J."/>
            <person name="Pollak B."/>
            <person name="Reinders A."/>
            <person name="Roevekamp M."/>
            <person name="Sano R."/>
            <person name="Sawa S."/>
            <person name="Schmid M."/>
            <person name="Shirakawa M."/>
            <person name="Solano R."/>
            <person name="Spunde A."/>
            <person name="Suetsugu N."/>
            <person name="Sugano S."/>
            <person name="Sugiyama A."/>
            <person name="Sun R."/>
            <person name="Suzuki Y."/>
            <person name="Takenaka M."/>
            <person name="Takezawa D."/>
            <person name="Tomogane H."/>
            <person name="Tsuzuki M."/>
            <person name="Ueda T."/>
            <person name="Umeda M."/>
            <person name="Ward J."/>
            <person name="Watanabe Y."/>
            <person name="Yazaki K."/>
            <person name="Yokoyama R."/>
            <person name="Yoshitake Y."/>
            <person name="Yotsui I."/>
            <person name="Zachgo S."/>
            <person name="Schmutz J."/>
        </authorList>
    </citation>
    <scope>NUCLEOTIDE SEQUENCE [LARGE SCALE GENOMIC DNA]</scope>
    <source>
        <strain evidence="3">cv. B-3</strain>
    </source>
</reference>
<dbReference type="PANTHER" id="PTHR13384">
    <property type="entry name" value="G PATCH DOMAIN-CONTAINING PROTEIN 1"/>
    <property type="match status" value="1"/>
</dbReference>
<dbReference type="AlphaFoldDB" id="A0A397Y8F2"/>
<name>A0A397Y8F2_BRACM</name>
<gene>
    <name evidence="2" type="ORF">BRARA_H00571</name>
</gene>
<dbReference type="PANTHER" id="PTHR13384:SF19">
    <property type="entry name" value="G PATCH DOMAIN-CONTAINING PROTEIN 1"/>
    <property type="match status" value="1"/>
</dbReference>
<dbReference type="Proteomes" id="UP000264353">
    <property type="component" value="Chromosome A8"/>
</dbReference>
<sequence length="89" mass="10045">MGLDEDDFVFHGTPIEREDEIASRKKKAVAGASGTLKTLPAWKQEVTDEEGRRRFHGAFTGGYSAGYYNTVGSKEGKNFENICFIFYYH</sequence>
<feature type="domain" description="G patch" evidence="1">
    <location>
        <begin position="39"/>
        <end position="76"/>
    </location>
</feature>
<organism evidence="2 3">
    <name type="scientific">Brassica campestris</name>
    <name type="common">Field mustard</name>
    <dbReference type="NCBI Taxonomy" id="3711"/>
    <lineage>
        <taxon>Eukaryota</taxon>
        <taxon>Viridiplantae</taxon>
        <taxon>Streptophyta</taxon>
        <taxon>Embryophyta</taxon>
        <taxon>Tracheophyta</taxon>
        <taxon>Spermatophyta</taxon>
        <taxon>Magnoliopsida</taxon>
        <taxon>eudicotyledons</taxon>
        <taxon>Gunneridae</taxon>
        <taxon>Pentapetalae</taxon>
        <taxon>rosids</taxon>
        <taxon>malvids</taxon>
        <taxon>Brassicales</taxon>
        <taxon>Brassicaceae</taxon>
        <taxon>Brassiceae</taxon>
        <taxon>Brassica</taxon>
    </lineage>
</organism>
<evidence type="ECO:0000259" key="1">
    <source>
        <dbReference type="Pfam" id="PF07713"/>
    </source>
</evidence>
<dbReference type="GO" id="GO:0006397">
    <property type="term" value="P:mRNA processing"/>
    <property type="evidence" value="ECO:0007669"/>
    <property type="project" value="InterPro"/>
</dbReference>
<dbReference type="Pfam" id="PF07713">
    <property type="entry name" value="DUF1604"/>
    <property type="match status" value="1"/>
</dbReference>
<dbReference type="EMBL" id="CM010635">
    <property type="protein sequence ID" value="RID49795.1"/>
    <property type="molecule type" value="Genomic_DNA"/>
</dbReference>